<dbReference type="EMBL" id="CM046389">
    <property type="protein sequence ID" value="KAI8568844.1"/>
    <property type="molecule type" value="Genomic_DNA"/>
</dbReference>
<gene>
    <name evidence="1" type="ORF">RHMOL_Rhmol02G0231900</name>
</gene>
<comment type="caution">
    <text evidence="1">The sequence shown here is derived from an EMBL/GenBank/DDBJ whole genome shotgun (WGS) entry which is preliminary data.</text>
</comment>
<organism evidence="1 2">
    <name type="scientific">Rhododendron molle</name>
    <name type="common">Chinese azalea</name>
    <name type="synonym">Azalea mollis</name>
    <dbReference type="NCBI Taxonomy" id="49168"/>
    <lineage>
        <taxon>Eukaryota</taxon>
        <taxon>Viridiplantae</taxon>
        <taxon>Streptophyta</taxon>
        <taxon>Embryophyta</taxon>
        <taxon>Tracheophyta</taxon>
        <taxon>Spermatophyta</taxon>
        <taxon>Magnoliopsida</taxon>
        <taxon>eudicotyledons</taxon>
        <taxon>Gunneridae</taxon>
        <taxon>Pentapetalae</taxon>
        <taxon>asterids</taxon>
        <taxon>Ericales</taxon>
        <taxon>Ericaceae</taxon>
        <taxon>Ericoideae</taxon>
        <taxon>Rhodoreae</taxon>
        <taxon>Rhododendron</taxon>
    </lineage>
</organism>
<reference evidence="1" key="1">
    <citation type="submission" date="2022-02" db="EMBL/GenBank/DDBJ databases">
        <title>Plant Genome Project.</title>
        <authorList>
            <person name="Zhang R.-G."/>
        </authorList>
    </citation>
    <scope>NUCLEOTIDE SEQUENCE</scope>
    <source>
        <strain evidence="1">AT1</strain>
    </source>
</reference>
<evidence type="ECO:0000313" key="1">
    <source>
        <dbReference type="EMBL" id="KAI8568844.1"/>
    </source>
</evidence>
<protein>
    <submittedName>
        <fullName evidence="1">Uncharacterized protein</fullName>
    </submittedName>
</protein>
<evidence type="ECO:0000313" key="2">
    <source>
        <dbReference type="Proteomes" id="UP001062846"/>
    </source>
</evidence>
<dbReference type="Proteomes" id="UP001062846">
    <property type="component" value="Chromosome 2"/>
</dbReference>
<keyword evidence="2" id="KW-1185">Reference proteome</keyword>
<sequence>MNVDALPVVIVTDRELALRNAIRIVFPHATNLLCRFHISKNVLAKCRKIFDDKT</sequence>
<name>A0ACC0PUL9_RHOML</name>
<accession>A0ACC0PUL9</accession>
<proteinExistence type="predicted"/>